<dbReference type="Pfam" id="PF03583">
    <property type="entry name" value="LIP"/>
    <property type="match status" value="1"/>
</dbReference>
<proteinExistence type="predicted"/>
<dbReference type="Gene3D" id="1.10.260.130">
    <property type="match status" value="1"/>
</dbReference>
<dbReference type="InterPro" id="IPR029058">
    <property type="entry name" value="AB_hydrolase_fold"/>
</dbReference>
<evidence type="ECO:0000313" key="3">
    <source>
        <dbReference type="Proteomes" id="UP000199391"/>
    </source>
</evidence>
<reference evidence="3" key="1">
    <citation type="submission" date="2016-10" db="EMBL/GenBank/DDBJ databases">
        <authorList>
            <person name="Varghese N."/>
            <person name="Submissions S."/>
        </authorList>
    </citation>
    <scope>NUCLEOTIDE SEQUENCE [LARGE SCALE GENOMIC DNA]</scope>
    <source>
        <strain evidence="3">CGMCC 1.11014</strain>
    </source>
</reference>
<gene>
    <name evidence="2" type="ORF">SAMN05216552_103632</name>
</gene>
<dbReference type="InterPro" id="IPR005152">
    <property type="entry name" value="Lipase_secreted"/>
</dbReference>
<dbReference type="OrthoDB" id="9955at2"/>
<keyword evidence="3" id="KW-1185">Reference proteome</keyword>
<dbReference type="RefSeq" id="WP_093559170.1">
    <property type="nucleotide sequence ID" value="NZ_FPBO01000036.1"/>
</dbReference>
<dbReference type="Gene3D" id="3.40.50.1820">
    <property type="entry name" value="alpha/beta hydrolase"/>
    <property type="match status" value="1"/>
</dbReference>
<dbReference type="PANTHER" id="PTHR34853:SF1">
    <property type="entry name" value="LIPASE 5"/>
    <property type="match status" value="1"/>
</dbReference>
<dbReference type="AlphaFoldDB" id="A0A1I7LS03"/>
<protein>
    <submittedName>
        <fullName evidence="2">Secretory lipase</fullName>
    </submittedName>
</protein>
<dbReference type="SUPFAM" id="SSF53474">
    <property type="entry name" value="alpha/beta-Hydrolases"/>
    <property type="match status" value="1"/>
</dbReference>
<sequence length="417" mass="43268">MKIKPRDHCGGTAIAKGPTGLARSFARALLCLAMAGLSASPASAGPIDDPRTDAFYTPPQPLPAVPHGTLIRSRPFIPVGLFASGWQIMYTSTDNAGKAMAVTGTVLVPLTPWWQGNRPVIAWAPGTQGSADNCAPSHQIARGTEYETPIGIARTIAKGWAIAMTDYQGMGTPGAPTYFAGKPTGSAVLDAVLAAQQLNGAGVAANSPVGIMGYSEGGYASAAAAELQPRYAPTLNVKGVASGAAPYRIADVYATVNGSLNAGFGPGFLIGMDATYPELDLQSILTPYGKSVVADALDKKCTVDLVLGYPFLSDAVMVQGPTILNRPNWVARMDENNGGQGVPAVPALLYGGVLDNVVPYEQNKKWFAAWCARGANVEFRTVHGTVDHISGAVLGVPIALDWMAQRFAGIPATSGCP</sequence>
<dbReference type="STRING" id="1035707.SAMN05216552_103632"/>
<feature type="signal peptide" evidence="1">
    <location>
        <begin position="1"/>
        <end position="44"/>
    </location>
</feature>
<dbReference type="PANTHER" id="PTHR34853">
    <property type="match status" value="1"/>
</dbReference>
<name>A0A1I7LS03_9BURK</name>
<dbReference type="GO" id="GO:0004806">
    <property type="term" value="F:triacylglycerol lipase activity"/>
    <property type="evidence" value="ECO:0007669"/>
    <property type="project" value="InterPro"/>
</dbReference>
<dbReference type="GO" id="GO:0016042">
    <property type="term" value="P:lipid catabolic process"/>
    <property type="evidence" value="ECO:0007669"/>
    <property type="project" value="InterPro"/>
</dbReference>
<dbReference type="PIRSF" id="PIRSF029171">
    <property type="entry name" value="Esterase_LipA"/>
    <property type="match status" value="1"/>
</dbReference>
<evidence type="ECO:0000256" key="1">
    <source>
        <dbReference type="SAM" id="SignalP"/>
    </source>
</evidence>
<accession>A0A1I7LS03</accession>
<dbReference type="EMBL" id="FPBO01000036">
    <property type="protein sequence ID" value="SFV12452.1"/>
    <property type="molecule type" value="Genomic_DNA"/>
</dbReference>
<feature type="chain" id="PRO_5011454130" evidence="1">
    <location>
        <begin position="45"/>
        <end position="417"/>
    </location>
</feature>
<evidence type="ECO:0000313" key="2">
    <source>
        <dbReference type="EMBL" id="SFV12452.1"/>
    </source>
</evidence>
<organism evidence="2 3">
    <name type="scientific">Pseudoduganella namucuonensis</name>
    <dbReference type="NCBI Taxonomy" id="1035707"/>
    <lineage>
        <taxon>Bacteria</taxon>
        <taxon>Pseudomonadati</taxon>
        <taxon>Pseudomonadota</taxon>
        <taxon>Betaproteobacteria</taxon>
        <taxon>Burkholderiales</taxon>
        <taxon>Oxalobacteraceae</taxon>
        <taxon>Telluria group</taxon>
        <taxon>Pseudoduganella</taxon>
    </lineage>
</organism>
<keyword evidence="1" id="KW-0732">Signal</keyword>
<dbReference type="Proteomes" id="UP000199391">
    <property type="component" value="Unassembled WGS sequence"/>
</dbReference>